<keyword evidence="2" id="KW-1185">Reference proteome</keyword>
<proteinExistence type="predicted"/>
<dbReference type="EMBL" id="FQZU01000010">
    <property type="protein sequence ID" value="SHJ67993.1"/>
    <property type="molecule type" value="Genomic_DNA"/>
</dbReference>
<dbReference type="AlphaFoldDB" id="A0A1M6LA09"/>
<name>A0A1M6LA09_9BACT</name>
<protein>
    <submittedName>
        <fullName evidence="1">Uncharacterized protein</fullName>
    </submittedName>
</protein>
<dbReference type="Proteomes" id="UP000183994">
    <property type="component" value="Unassembled WGS sequence"/>
</dbReference>
<gene>
    <name evidence="1" type="ORF">SAMN02745216_02075</name>
</gene>
<dbReference type="RefSeq" id="WP_073475513.1">
    <property type="nucleotide sequence ID" value="NZ_FQZU01000010.1"/>
</dbReference>
<sequence length="159" mass="17829">MNQKGEPKGSPFLILESPEQTNLLKHQQMRFRPPYLTNAGSPLAVDPEKRIALAGMTVLYGESKVKRRLKFQEGMIAPLEKPQIAQAAGHPREGMRRADCGSYAIRMTYSRKRGPSVLLKSPLGFNRLRLSRSQVVGQVTKSGGKAFDHRERIWTSNPT</sequence>
<organism evidence="1 2">
    <name type="scientific">Desulfatibacillum alkenivorans DSM 16219</name>
    <dbReference type="NCBI Taxonomy" id="1121393"/>
    <lineage>
        <taxon>Bacteria</taxon>
        <taxon>Pseudomonadati</taxon>
        <taxon>Thermodesulfobacteriota</taxon>
        <taxon>Desulfobacteria</taxon>
        <taxon>Desulfobacterales</taxon>
        <taxon>Desulfatibacillaceae</taxon>
        <taxon>Desulfatibacillum</taxon>
    </lineage>
</organism>
<dbReference type="STRING" id="1121393.SAMN02745216_02075"/>
<reference evidence="2" key="1">
    <citation type="submission" date="2016-11" db="EMBL/GenBank/DDBJ databases">
        <authorList>
            <person name="Varghese N."/>
            <person name="Submissions S."/>
        </authorList>
    </citation>
    <scope>NUCLEOTIDE SEQUENCE [LARGE SCALE GENOMIC DNA]</scope>
    <source>
        <strain evidence="2">DSM 16219</strain>
    </source>
</reference>
<evidence type="ECO:0000313" key="2">
    <source>
        <dbReference type="Proteomes" id="UP000183994"/>
    </source>
</evidence>
<evidence type="ECO:0000313" key="1">
    <source>
        <dbReference type="EMBL" id="SHJ67993.1"/>
    </source>
</evidence>
<accession>A0A1M6LA09</accession>